<dbReference type="GO" id="GO:0016787">
    <property type="term" value="F:hydrolase activity"/>
    <property type="evidence" value="ECO:0007669"/>
    <property type="project" value="UniProtKB-KW"/>
</dbReference>
<dbReference type="EMBL" id="CP159373">
    <property type="protein sequence ID" value="XCN72418.1"/>
    <property type="molecule type" value="Genomic_DNA"/>
</dbReference>
<proteinExistence type="predicted"/>
<reference evidence="2" key="1">
    <citation type="journal article" date="2024" name="Syst. Appl. Microbiol.">
        <title>First single-strain enrichments of Electrothrix cable bacteria, description of E. aestuarii sp. nov. and E. rattekaaiensis sp. nov., and proposal of a cable bacteria taxonomy following the rules of the SeqCode.</title>
        <authorList>
            <person name="Plum-Jensen L.E."/>
            <person name="Schramm A."/>
            <person name="Marshall I.P.G."/>
        </authorList>
    </citation>
    <scope>NUCLEOTIDE SEQUENCE</scope>
    <source>
        <strain evidence="2">Rat1</strain>
    </source>
</reference>
<dbReference type="CDD" id="cd00413">
    <property type="entry name" value="Glyco_hydrolase_16"/>
    <property type="match status" value="1"/>
</dbReference>
<accession>A0AAU8LU86</accession>
<feature type="chain" id="PRO_5043594116" evidence="1">
    <location>
        <begin position="21"/>
        <end position="285"/>
    </location>
</feature>
<sequence>MLQLRTFLLLQILAFLPATASAELLLDLPPILAGALKNSGTCTPVSNPFSFSGLQWTVRSGSGGPGPNNWAAENVCIDENGWLHLNITEDNGTWSSAEIQTVDSLGFGTYQFWIIGQTDTLDPNVTLGLFNYGTEDCIQEIDIELGALGSNSPIIPLHYSVYPNTEQATCPASCSASSGNCEACETGKYYCTTGGNYTLSGSYSTHRFTWQSTGIRFQSLHGHQDDDSNSFADWTYAASSSPIDVIPQSPLPVHINYWLFQGATPTDGKTPQEIIIRQFSYTPEP</sequence>
<protein>
    <submittedName>
        <fullName evidence="2">Glycoside hydrolase family 16 protein</fullName>
    </submittedName>
</protein>
<reference evidence="2" key="2">
    <citation type="submission" date="2024-06" db="EMBL/GenBank/DDBJ databases">
        <authorList>
            <person name="Plum-Jensen L.E."/>
            <person name="Schramm A."/>
            <person name="Marshall I.P.G."/>
        </authorList>
    </citation>
    <scope>NUCLEOTIDE SEQUENCE</scope>
    <source>
        <strain evidence="2">Rat1</strain>
    </source>
</reference>
<feature type="signal peptide" evidence="1">
    <location>
        <begin position="1"/>
        <end position="20"/>
    </location>
</feature>
<gene>
    <name evidence="2" type="ORF">Q3M24_19310</name>
</gene>
<evidence type="ECO:0000256" key="1">
    <source>
        <dbReference type="SAM" id="SignalP"/>
    </source>
</evidence>
<dbReference type="SUPFAM" id="SSF49899">
    <property type="entry name" value="Concanavalin A-like lectins/glucanases"/>
    <property type="match status" value="1"/>
</dbReference>
<dbReference type="AlphaFoldDB" id="A0AAU8LU86"/>
<dbReference type="Gene3D" id="2.60.120.200">
    <property type="match status" value="1"/>
</dbReference>
<keyword evidence="2" id="KW-0378">Hydrolase</keyword>
<evidence type="ECO:0000313" key="2">
    <source>
        <dbReference type="EMBL" id="XCN72418.1"/>
    </source>
</evidence>
<organism evidence="2">
    <name type="scientific">Candidatus Electrothrix aestuarii</name>
    <dbReference type="NCBI Taxonomy" id="3062594"/>
    <lineage>
        <taxon>Bacteria</taxon>
        <taxon>Pseudomonadati</taxon>
        <taxon>Thermodesulfobacteriota</taxon>
        <taxon>Desulfobulbia</taxon>
        <taxon>Desulfobulbales</taxon>
        <taxon>Desulfobulbaceae</taxon>
        <taxon>Candidatus Electrothrix</taxon>
    </lineage>
</organism>
<dbReference type="KEGG" id="eaj:Q3M24_19310"/>
<dbReference type="InterPro" id="IPR013320">
    <property type="entry name" value="ConA-like_dom_sf"/>
</dbReference>
<keyword evidence="1" id="KW-0732">Signal</keyword>
<name>A0AAU8LU86_9BACT</name>